<dbReference type="Gramene" id="OB06G20450.1">
    <property type="protein sequence ID" value="OB06G20450.1"/>
    <property type="gene ID" value="OB06G20450"/>
</dbReference>
<accession>J3MDF1</accession>
<keyword evidence="2" id="KW-1185">Reference proteome</keyword>
<dbReference type="EnsemblPlants" id="OB06G20450.1">
    <property type="protein sequence ID" value="OB06G20450.1"/>
    <property type="gene ID" value="OB06G20450"/>
</dbReference>
<reference evidence="1" key="1">
    <citation type="journal article" date="2013" name="Nat. Commun.">
        <title>Whole-genome sequencing of Oryza brachyantha reveals mechanisms underlying Oryza genome evolution.</title>
        <authorList>
            <person name="Chen J."/>
            <person name="Huang Q."/>
            <person name="Gao D."/>
            <person name="Wang J."/>
            <person name="Lang Y."/>
            <person name="Liu T."/>
            <person name="Li B."/>
            <person name="Bai Z."/>
            <person name="Luis Goicoechea J."/>
            <person name="Liang C."/>
            <person name="Chen C."/>
            <person name="Zhang W."/>
            <person name="Sun S."/>
            <person name="Liao Y."/>
            <person name="Zhang X."/>
            <person name="Yang L."/>
            <person name="Song C."/>
            <person name="Wang M."/>
            <person name="Shi J."/>
            <person name="Liu G."/>
            <person name="Liu J."/>
            <person name="Zhou H."/>
            <person name="Zhou W."/>
            <person name="Yu Q."/>
            <person name="An N."/>
            <person name="Chen Y."/>
            <person name="Cai Q."/>
            <person name="Wang B."/>
            <person name="Liu B."/>
            <person name="Min J."/>
            <person name="Huang Y."/>
            <person name="Wu H."/>
            <person name="Li Z."/>
            <person name="Zhang Y."/>
            <person name="Yin Y."/>
            <person name="Song W."/>
            <person name="Jiang J."/>
            <person name="Jackson S.A."/>
            <person name="Wing R.A."/>
            <person name="Wang J."/>
            <person name="Chen M."/>
        </authorList>
    </citation>
    <scope>NUCLEOTIDE SEQUENCE [LARGE SCALE GENOMIC DNA]</scope>
    <source>
        <strain evidence="1">cv. IRGC 101232</strain>
    </source>
</reference>
<dbReference type="AlphaFoldDB" id="J3MDF1"/>
<dbReference type="HOGENOM" id="CLU_2982277_0_0_1"/>
<evidence type="ECO:0000313" key="2">
    <source>
        <dbReference type="Proteomes" id="UP000006038"/>
    </source>
</evidence>
<sequence length="58" mass="6567">MKHDIGTLLILAGNVIKNCKVKLIHIYLSIVNAKYPLLSFHRSFYPFYPGIHSLLAAL</sequence>
<organism evidence="1">
    <name type="scientific">Oryza brachyantha</name>
    <name type="common">malo sina</name>
    <dbReference type="NCBI Taxonomy" id="4533"/>
    <lineage>
        <taxon>Eukaryota</taxon>
        <taxon>Viridiplantae</taxon>
        <taxon>Streptophyta</taxon>
        <taxon>Embryophyta</taxon>
        <taxon>Tracheophyta</taxon>
        <taxon>Spermatophyta</taxon>
        <taxon>Magnoliopsida</taxon>
        <taxon>Liliopsida</taxon>
        <taxon>Poales</taxon>
        <taxon>Poaceae</taxon>
        <taxon>BOP clade</taxon>
        <taxon>Oryzoideae</taxon>
        <taxon>Oryzeae</taxon>
        <taxon>Oryzinae</taxon>
        <taxon>Oryza</taxon>
    </lineage>
</organism>
<protein>
    <submittedName>
        <fullName evidence="1">Uncharacterized protein</fullName>
    </submittedName>
</protein>
<name>J3MDF1_ORYBR</name>
<reference evidence="1" key="2">
    <citation type="submission" date="2013-04" db="UniProtKB">
        <authorList>
            <consortium name="EnsemblPlants"/>
        </authorList>
    </citation>
    <scope>IDENTIFICATION</scope>
</reference>
<dbReference type="Proteomes" id="UP000006038">
    <property type="component" value="Chromosome 6"/>
</dbReference>
<proteinExistence type="predicted"/>
<evidence type="ECO:0000313" key="1">
    <source>
        <dbReference type="EnsemblPlants" id="OB06G20450.1"/>
    </source>
</evidence>